<evidence type="ECO:0000313" key="1">
    <source>
        <dbReference type="EMBL" id="KAI8551845.1"/>
    </source>
</evidence>
<dbReference type="Proteomes" id="UP001062846">
    <property type="component" value="Chromosome 6"/>
</dbReference>
<comment type="caution">
    <text evidence="1">The sequence shown here is derived from an EMBL/GenBank/DDBJ whole genome shotgun (WGS) entry which is preliminary data.</text>
</comment>
<sequence>MCFERLRSVWVICKCKITKTALQAQTDLGRSKYVWTTKMSARHHVSRARSALKNFSPPPVIRLAPFVRGFLLPLF</sequence>
<proteinExistence type="predicted"/>
<accession>A0ACC0NF69</accession>
<dbReference type="EMBL" id="CM046393">
    <property type="protein sequence ID" value="KAI8551845.1"/>
    <property type="molecule type" value="Genomic_DNA"/>
</dbReference>
<name>A0ACC0NF69_RHOML</name>
<reference evidence="1" key="1">
    <citation type="submission" date="2022-02" db="EMBL/GenBank/DDBJ databases">
        <title>Plant Genome Project.</title>
        <authorList>
            <person name="Zhang R.-G."/>
        </authorList>
    </citation>
    <scope>NUCLEOTIDE SEQUENCE</scope>
    <source>
        <strain evidence="1">AT1</strain>
    </source>
</reference>
<organism evidence="1 2">
    <name type="scientific">Rhododendron molle</name>
    <name type="common">Chinese azalea</name>
    <name type="synonym">Azalea mollis</name>
    <dbReference type="NCBI Taxonomy" id="49168"/>
    <lineage>
        <taxon>Eukaryota</taxon>
        <taxon>Viridiplantae</taxon>
        <taxon>Streptophyta</taxon>
        <taxon>Embryophyta</taxon>
        <taxon>Tracheophyta</taxon>
        <taxon>Spermatophyta</taxon>
        <taxon>Magnoliopsida</taxon>
        <taxon>eudicotyledons</taxon>
        <taxon>Gunneridae</taxon>
        <taxon>Pentapetalae</taxon>
        <taxon>asterids</taxon>
        <taxon>Ericales</taxon>
        <taxon>Ericaceae</taxon>
        <taxon>Ericoideae</taxon>
        <taxon>Rhodoreae</taxon>
        <taxon>Rhododendron</taxon>
    </lineage>
</organism>
<evidence type="ECO:0000313" key="2">
    <source>
        <dbReference type="Proteomes" id="UP001062846"/>
    </source>
</evidence>
<protein>
    <submittedName>
        <fullName evidence="1">Uncharacterized protein</fullName>
    </submittedName>
</protein>
<keyword evidence="2" id="KW-1185">Reference proteome</keyword>
<gene>
    <name evidence="1" type="ORF">RHMOL_Rhmol06G0218700</name>
</gene>